<dbReference type="InterPro" id="IPR002035">
    <property type="entry name" value="VWF_A"/>
</dbReference>
<dbReference type="SUPFAM" id="SSF53300">
    <property type="entry name" value="vWA-like"/>
    <property type="match status" value="1"/>
</dbReference>
<dbReference type="PROSITE" id="PS50234">
    <property type="entry name" value="VWFA"/>
    <property type="match status" value="1"/>
</dbReference>
<dbReference type="PANTHER" id="PTHR41248:SF1">
    <property type="entry name" value="NORD PROTEIN"/>
    <property type="match status" value="1"/>
</dbReference>
<feature type="compositionally biased region" description="Polar residues" evidence="1">
    <location>
        <begin position="265"/>
        <end position="295"/>
    </location>
</feature>
<dbReference type="CDD" id="cd01454">
    <property type="entry name" value="vWA_norD_type"/>
    <property type="match status" value="1"/>
</dbReference>
<feature type="compositionally biased region" description="Basic and acidic residues" evidence="1">
    <location>
        <begin position="309"/>
        <end position="318"/>
    </location>
</feature>
<dbReference type="OrthoDB" id="2370292at2"/>
<dbReference type="SMART" id="SM00327">
    <property type="entry name" value="VWA"/>
    <property type="match status" value="1"/>
</dbReference>
<dbReference type="Gene3D" id="3.40.50.410">
    <property type="entry name" value="von Willebrand factor, type A domain"/>
    <property type="match status" value="1"/>
</dbReference>
<name>A0A9Q8CMP5_9STAP</name>
<dbReference type="InterPro" id="IPR051928">
    <property type="entry name" value="NorD/CobT"/>
</dbReference>
<gene>
    <name evidence="3" type="ORF">ERX40_03350</name>
</gene>
<dbReference type="EMBL" id="SCWD01000001">
    <property type="protein sequence ID" value="TDM04216.1"/>
    <property type="molecule type" value="Genomic_DNA"/>
</dbReference>
<evidence type="ECO:0000256" key="1">
    <source>
        <dbReference type="SAM" id="MobiDB-lite"/>
    </source>
</evidence>
<proteinExistence type="predicted"/>
<comment type="caution">
    <text evidence="3">The sequence shown here is derived from an EMBL/GenBank/DDBJ whole genome shotgun (WGS) entry which is preliminary data.</text>
</comment>
<feature type="domain" description="VWFA" evidence="2">
    <location>
        <begin position="417"/>
        <end position="605"/>
    </location>
</feature>
<reference evidence="3 4" key="1">
    <citation type="submission" date="2019-01" db="EMBL/GenBank/DDBJ databases">
        <title>Draft genome sequences of the type strains of six Macrococcus species.</title>
        <authorList>
            <person name="Mazhar S."/>
            <person name="Altermann E."/>
            <person name="Hill C."/>
            <person name="Mcauliffe O."/>
        </authorList>
    </citation>
    <scope>NUCLEOTIDE SEQUENCE [LARGE SCALE GENOMIC DNA]</scope>
    <source>
        <strain evidence="3 4">ATCC 51828</strain>
    </source>
</reference>
<feature type="region of interest" description="Disordered" evidence="1">
    <location>
        <begin position="246"/>
        <end position="319"/>
    </location>
</feature>
<evidence type="ECO:0000259" key="2">
    <source>
        <dbReference type="PROSITE" id="PS50234"/>
    </source>
</evidence>
<organism evidence="3 4">
    <name type="scientific">Macrococcus carouselicus</name>
    <dbReference type="NCBI Taxonomy" id="69969"/>
    <lineage>
        <taxon>Bacteria</taxon>
        <taxon>Bacillati</taxon>
        <taxon>Bacillota</taxon>
        <taxon>Bacilli</taxon>
        <taxon>Bacillales</taxon>
        <taxon>Staphylococcaceae</taxon>
        <taxon>Macrococcus</taxon>
    </lineage>
</organism>
<keyword evidence="4" id="KW-1185">Reference proteome</keyword>
<protein>
    <submittedName>
        <fullName evidence="3">VWA domain-containing protein</fullName>
    </submittedName>
</protein>
<dbReference type="PANTHER" id="PTHR41248">
    <property type="entry name" value="NORD PROTEIN"/>
    <property type="match status" value="1"/>
</dbReference>
<evidence type="ECO:0000313" key="4">
    <source>
        <dbReference type="Proteomes" id="UP000295280"/>
    </source>
</evidence>
<dbReference type="RefSeq" id="WP_133417077.1">
    <property type="nucleotide sequence ID" value="NZ_SCWD01000001.1"/>
</dbReference>
<accession>A0A9Q8CMP5</accession>
<sequence length="611" mass="70418">MSEKFILFNDEKIDASQLMMLTDLAQLIMEDNEVKVNFQKFGYYDPLEKSLNVSFKWKHRADQDELYALKSDCLLYGMGYPYIEQSAVHDLLEEEFEYTKFRNQLFMLLEEYRLQKIILDFRPAAAKYFETRIRLKVQQNTSQIKVYETKKMPTDLLFLKIERAVLTENILDLGTEAGDDVDAVIRQRLTGLFDLDSTRDTVDLTLSLLFVLETILTEDMLNDYYYLPVKLLKDIRRFKETKSTDITGEDKGADSIETEDVMAKNSHTSSSGSYMETEITEGQNSKADSGNSRAGDTSDEPDEIMAGRGKSENKRDGDGVDIAEELGSENKDVRIEWRKPDITTRSKQNYALIQQAVMNEVKKLTHIIQKTIAHQNEHARRQLAMGRLDRKLVNWFIDDQKRVFYKEDQQSKELDATFSLLVDASYSMEDKLEETKKGIVLFHETLKKLMIRHEVIAFNEDTFSSDKHGQLNIFDYLIDYQQSLSPGSGPGIETIAAQDDNRDGLAIRVAGEMLKRRNEQQKFLIVFSDGEPSAFEYESNGIIDTHEAVLKLRREGIFVINVFLSQTQISESVENTIKNIYNDYCVFVEGVENLPYVISPLLKKLLLQSLH</sequence>
<dbReference type="AlphaFoldDB" id="A0A9Q8CMP5"/>
<dbReference type="InterPro" id="IPR036465">
    <property type="entry name" value="vWFA_dom_sf"/>
</dbReference>
<evidence type="ECO:0000313" key="3">
    <source>
        <dbReference type="EMBL" id="TDM04216.1"/>
    </source>
</evidence>
<dbReference type="Proteomes" id="UP000295280">
    <property type="component" value="Unassembled WGS sequence"/>
</dbReference>